<protein>
    <submittedName>
        <fullName evidence="1">DUF1697 domain-containing protein</fullName>
    </submittedName>
</protein>
<evidence type="ECO:0000313" key="2">
    <source>
        <dbReference type="Proteomes" id="UP001183410"/>
    </source>
</evidence>
<dbReference type="Pfam" id="PF08002">
    <property type="entry name" value="DUF1697"/>
    <property type="match status" value="1"/>
</dbReference>
<gene>
    <name evidence="1" type="ORF">RM844_08365</name>
</gene>
<sequence length="196" mass="20620">MSEREVVVPYVALLRGINVGGRRKVPMAALRELLAARGFGAVRTHLQSGNAVFTAPPRGPAGLAAELSGALGERFGFPVECVVRSGEELRRGVARCPFPVAELDPARLLVVFLDGPATDHPVAALDPASFAPDEFRLGEREVFAHFPGGMGRGRLGQRLAAPAPGLVATGRNWRTVERLLALVAEAPGGAGESVSR</sequence>
<dbReference type="PANTHER" id="PTHR36439:SF1">
    <property type="entry name" value="DUF1697 DOMAIN-CONTAINING PROTEIN"/>
    <property type="match status" value="1"/>
</dbReference>
<proteinExistence type="predicted"/>
<comment type="caution">
    <text evidence="1">The sequence shown here is derived from an EMBL/GenBank/DDBJ whole genome shotgun (WGS) entry which is preliminary data.</text>
</comment>
<dbReference type="EMBL" id="JAVREO010000004">
    <property type="protein sequence ID" value="MDT0266308.1"/>
    <property type="molecule type" value="Genomic_DNA"/>
</dbReference>
<evidence type="ECO:0000313" key="1">
    <source>
        <dbReference type="EMBL" id="MDT0266308.1"/>
    </source>
</evidence>
<dbReference type="InterPro" id="IPR012545">
    <property type="entry name" value="DUF1697"/>
</dbReference>
<accession>A0ABU2JNL3</accession>
<organism evidence="1 2">
    <name type="scientific">Streptomyces chisholmiae</name>
    <dbReference type="NCBI Taxonomy" id="3075540"/>
    <lineage>
        <taxon>Bacteria</taxon>
        <taxon>Bacillati</taxon>
        <taxon>Actinomycetota</taxon>
        <taxon>Actinomycetes</taxon>
        <taxon>Kitasatosporales</taxon>
        <taxon>Streptomycetaceae</taxon>
        <taxon>Streptomyces</taxon>
    </lineage>
</organism>
<dbReference type="SUPFAM" id="SSF160379">
    <property type="entry name" value="SP0830-like"/>
    <property type="match status" value="1"/>
</dbReference>
<name>A0ABU2JNL3_9ACTN</name>
<reference evidence="2" key="1">
    <citation type="submission" date="2023-07" db="EMBL/GenBank/DDBJ databases">
        <title>30 novel species of actinomycetes from the DSMZ collection.</title>
        <authorList>
            <person name="Nouioui I."/>
        </authorList>
    </citation>
    <scope>NUCLEOTIDE SEQUENCE [LARGE SCALE GENOMIC DNA]</scope>
    <source>
        <strain evidence="2">DSM 44915</strain>
    </source>
</reference>
<dbReference type="RefSeq" id="WP_311666325.1">
    <property type="nucleotide sequence ID" value="NZ_JAVREO010000004.1"/>
</dbReference>
<dbReference type="PANTHER" id="PTHR36439">
    <property type="entry name" value="BLL4334 PROTEIN"/>
    <property type="match status" value="1"/>
</dbReference>
<dbReference type="Gene3D" id="3.30.70.1280">
    <property type="entry name" value="SP0830-like domains"/>
    <property type="match status" value="1"/>
</dbReference>
<dbReference type="PIRSF" id="PIRSF008502">
    <property type="entry name" value="UCP008502"/>
    <property type="match status" value="1"/>
</dbReference>
<dbReference type="Proteomes" id="UP001183410">
    <property type="component" value="Unassembled WGS sequence"/>
</dbReference>
<keyword evidence="2" id="KW-1185">Reference proteome</keyword>